<keyword evidence="3" id="KW-0408">Iron</keyword>
<dbReference type="AlphaFoldDB" id="A0AAP2CG24"/>
<protein>
    <submittedName>
        <fullName evidence="4">Biliverdin-producing heme oxygenase</fullName>
    </submittedName>
</protein>
<keyword evidence="2" id="KW-0479">Metal-binding</keyword>
<evidence type="ECO:0000256" key="2">
    <source>
        <dbReference type="ARBA" id="ARBA00022723"/>
    </source>
</evidence>
<dbReference type="GO" id="GO:0006788">
    <property type="term" value="P:heme oxidation"/>
    <property type="evidence" value="ECO:0007669"/>
    <property type="project" value="InterPro"/>
</dbReference>
<accession>A0AAP2CG24</accession>
<dbReference type="Gene3D" id="1.20.910.10">
    <property type="entry name" value="Heme oxygenase-like"/>
    <property type="match status" value="1"/>
</dbReference>
<dbReference type="CDD" id="cd19166">
    <property type="entry name" value="HemeO-bac"/>
    <property type="match status" value="1"/>
</dbReference>
<organism evidence="4 5">
    <name type="scientific">Litoribacter ruber</name>
    <dbReference type="NCBI Taxonomy" id="702568"/>
    <lineage>
        <taxon>Bacteria</taxon>
        <taxon>Pseudomonadati</taxon>
        <taxon>Bacteroidota</taxon>
        <taxon>Cytophagia</taxon>
        <taxon>Cytophagales</taxon>
        <taxon>Cyclobacteriaceae</taxon>
        <taxon>Litoribacter</taxon>
    </lineage>
</organism>
<dbReference type="Pfam" id="PF01126">
    <property type="entry name" value="Heme_oxygenase"/>
    <property type="match status" value="1"/>
</dbReference>
<dbReference type="PANTHER" id="PTHR10720">
    <property type="entry name" value="HEME OXYGENASE"/>
    <property type="match status" value="1"/>
</dbReference>
<evidence type="ECO:0000313" key="5">
    <source>
        <dbReference type="Proteomes" id="UP001319104"/>
    </source>
</evidence>
<keyword evidence="5" id="KW-1185">Reference proteome</keyword>
<evidence type="ECO:0000313" key="4">
    <source>
        <dbReference type="EMBL" id="MBS9523382.1"/>
    </source>
</evidence>
<evidence type="ECO:0000256" key="1">
    <source>
        <dbReference type="ARBA" id="ARBA00022617"/>
    </source>
</evidence>
<dbReference type="EMBL" id="JAHCMY010000002">
    <property type="protein sequence ID" value="MBS9523382.1"/>
    <property type="molecule type" value="Genomic_DNA"/>
</dbReference>
<dbReference type="Proteomes" id="UP001319104">
    <property type="component" value="Unassembled WGS sequence"/>
</dbReference>
<dbReference type="PANTHER" id="PTHR10720:SF0">
    <property type="entry name" value="HEME OXYGENASE"/>
    <property type="match status" value="1"/>
</dbReference>
<dbReference type="SUPFAM" id="SSF48613">
    <property type="entry name" value="Heme oxygenase-like"/>
    <property type="match status" value="1"/>
</dbReference>
<gene>
    <name evidence="4" type="ORF">KI659_05050</name>
</gene>
<proteinExistence type="predicted"/>
<dbReference type="InterPro" id="IPR016053">
    <property type="entry name" value="Haem_Oase-like"/>
</dbReference>
<dbReference type="GO" id="GO:0004392">
    <property type="term" value="F:heme oxygenase (decyclizing) activity"/>
    <property type="evidence" value="ECO:0007669"/>
    <property type="project" value="InterPro"/>
</dbReference>
<dbReference type="RefSeq" id="WP_213944279.1">
    <property type="nucleotide sequence ID" value="NZ_JAHBGI010000011.1"/>
</dbReference>
<dbReference type="InterPro" id="IPR002051">
    <property type="entry name" value="Haem_Oase"/>
</dbReference>
<dbReference type="GO" id="GO:0046872">
    <property type="term" value="F:metal ion binding"/>
    <property type="evidence" value="ECO:0007669"/>
    <property type="project" value="UniProtKB-KW"/>
</dbReference>
<dbReference type="InterPro" id="IPR016084">
    <property type="entry name" value="Haem_Oase-like_multi-hlx"/>
</dbReference>
<evidence type="ECO:0000256" key="3">
    <source>
        <dbReference type="ARBA" id="ARBA00023004"/>
    </source>
</evidence>
<comment type="caution">
    <text evidence="4">The sequence shown here is derived from an EMBL/GenBank/DDBJ whole genome shotgun (WGS) entry which is preliminary data.</text>
</comment>
<reference evidence="4 5" key="1">
    <citation type="submission" date="2021-05" db="EMBL/GenBank/DDBJ databases">
        <authorList>
            <person name="Zhang Z.D."/>
            <person name="Osman G."/>
        </authorList>
    </citation>
    <scope>NUCLEOTIDE SEQUENCE [LARGE SCALE GENOMIC DNA]</scope>
    <source>
        <strain evidence="4 5">KCTC 32217</strain>
    </source>
</reference>
<keyword evidence="1" id="KW-0349">Heme</keyword>
<sequence length="192" mass="22299">MVTETLKESTKKHHSLTEKALNSKQIFQESFDLEAYIHILKNLYLAHELIEKKLMEQENPEFADLMQRHYLMRKGLLEKDLQNLSADIPSNSNVVFDLENTNQALGALYVLKGSTLGGKFIYKHLHKVSQNWEKTSLEFYGFEHEEVMENWKLFTQELNALPISPDKEKQMVIGAEKAFTTFIEVSEEFSKA</sequence>
<name>A0AAP2CG24_9BACT</name>